<protein>
    <submittedName>
        <fullName evidence="7">Geranylgeranylglycerol-phosphate geranylgeranyltransferase</fullName>
    </submittedName>
</protein>
<dbReference type="InterPro" id="IPR000537">
    <property type="entry name" value="UbiA_prenyltransferase"/>
</dbReference>
<evidence type="ECO:0000313" key="8">
    <source>
        <dbReference type="Proteomes" id="UP001500027"/>
    </source>
</evidence>
<evidence type="ECO:0000256" key="2">
    <source>
        <dbReference type="ARBA" id="ARBA00022475"/>
    </source>
</evidence>
<dbReference type="InterPro" id="IPR050475">
    <property type="entry name" value="Prenyltransferase_related"/>
</dbReference>
<keyword evidence="5 6" id="KW-0472">Membrane</keyword>
<organism evidence="7 8">
    <name type="scientific">Hyunsoonleella aestuarii</name>
    <dbReference type="NCBI Taxonomy" id="912802"/>
    <lineage>
        <taxon>Bacteria</taxon>
        <taxon>Pseudomonadati</taxon>
        <taxon>Bacteroidota</taxon>
        <taxon>Flavobacteriia</taxon>
        <taxon>Flavobacteriales</taxon>
        <taxon>Flavobacteriaceae</taxon>
    </lineage>
</organism>
<feature type="transmembrane region" description="Helical" evidence="6">
    <location>
        <begin position="24"/>
        <end position="45"/>
    </location>
</feature>
<dbReference type="Gene3D" id="1.10.357.140">
    <property type="entry name" value="UbiA prenyltransferase"/>
    <property type="match status" value="1"/>
</dbReference>
<dbReference type="EMBL" id="BAABAV010000001">
    <property type="protein sequence ID" value="GAA4269499.1"/>
    <property type="molecule type" value="Genomic_DNA"/>
</dbReference>
<evidence type="ECO:0000313" key="7">
    <source>
        <dbReference type="EMBL" id="GAA4269499.1"/>
    </source>
</evidence>
<dbReference type="Gene3D" id="1.20.120.1780">
    <property type="entry name" value="UbiA prenyltransferase"/>
    <property type="match status" value="1"/>
</dbReference>
<feature type="transmembrane region" description="Helical" evidence="6">
    <location>
        <begin position="209"/>
        <end position="231"/>
    </location>
</feature>
<feature type="transmembrane region" description="Helical" evidence="6">
    <location>
        <begin position="122"/>
        <end position="146"/>
    </location>
</feature>
<feature type="transmembrane region" description="Helical" evidence="6">
    <location>
        <begin position="73"/>
        <end position="92"/>
    </location>
</feature>
<feature type="transmembrane region" description="Helical" evidence="6">
    <location>
        <begin position="158"/>
        <end position="177"/>
    </location>
</feature>
<dbReference type="Proteomes" id="UP001500027">
    <property type="component" value="Unassembled WGS sequence"/>
</dbReference>
<evidence type="ECO:0000256" key="5">
    <source>
        <dbReference type="ARBA" id="ARBA00023136"/>
    </source>
</evidence>
<reference evidence="8" key="1">
    <citation type="journal article" date="2019" name="Int. J. Syst. Evol. Microbiol.">
        <title>The Global Catalogue of Microorganisms (GCM) 10K type strain sequencing project: providing services to taxonomists for standard genome sequencing and annotation.</title>
        <authorList>
            <consortium name="The Broad Institute Genomics Platform"/>
            <consortium name="The Broad Institute Genome Sequencing Center for Infectious Disease"/>
            <person name="Wu L."/>
            <person name="Ma J."/>
        </authorList>
    </citation>
    <scope>NUCLEOTIDE SEQUENCE [LARGE SCALE GENOMIC DNA]</scope>
    <source>
        <strain evidence="8">JCM 17452</strain>
    </source>
</reference>
<keyword evidence="3 6" id="KW-0812">Transmembrane</keyword>
<gene>
    <name evidence="7" type="ORF">GCM10022257_16000</name>
</gene>
<comment type="subcellular location">
    <subcellularLocation>
        <location evidence="1">Membrane</location>
        <topology evidence="1">Multi-pass membrane protein</topology>
    </subcellularLocation>
</comment>
<feature type="transmembrane region" description="Helical" evidence="6">
    <location>
        <begin position="237"/>
        <end position="258"/>
    </location>
</feature>
<comment type="caution">
    <text evidence="7">The sequence shown here is derived from an EMBL/GenBank/DDBJ whole genome shotgun (WGS) entry which is preliminary data.</text>
</comment>
<dbReference type="CDD" id="cd13961">
    <property type="entry name" value="PT_UbiA_DGGGPS"/>
    <property type="match status" value="1"/>
</dbReference>
<dbReference type="PANTHER" id="PTHR42723">
    <property type="entry name" value="CHLOROPHYLL SYNTHASE"/>
    <property type="match status" value="1"/>
</dbReference>
<dbReference type="Pfam" id="PF01040">
    <property type="entry name" value="UbiA"/>
    <property type="match status" value="1"/>
</dbReference>
<keyword evidence="8" id="KW-1185">Reference proteome</keyword>
<dbReference type="NCBIfam" id="NF009512">
    <property type="entry name" value="PRK12872.1-1"/>
    <property type="match status" value="1"/>
</dbReference>
<keyword evidence="2" id="KW-1003">Cell membrane</keyword>
<keyword evidence="4 6" id="KW-1133">Transmembrane helix</keyword>
<name>A0ABP8EBA5_9FLAO</name>
<dbReference type="PANTHER" id="PTHR42723:SF1">
    <property type="entry name" value="CHLOROPHYLL SYNTHASE, CHLOROPLASTIC"/>
    <property type="match status" value="1"/>
</dbReference>
<evidence type="ECO:0000256" key="1">
    <source>
        <dbReference type="ARBA" id="ARBA00004141"/>
    </source>
</evidence>
<evidence type="ECO:0000256" key="4">
    <source>
        <dbReference type="ARBA" id="ARBA00022989"/>
    </source>
</evidence>
<feature type="transmembrane region" description="Helical" evidence="6">
    <location>
        <begin position="270"/>
        <end position="289"/>
    </location>
</feature>
<evidence type="ECO:0000256" key="3">
    <source>
        <dbReference type="ARBA" id="ARBA00022692"/>
    </source>
</evidence>
<sequence>MIALSQLLLKYALLEPFGVSTSLDILGISLLILATLCIAAAGNIINDLNDIETDTINKPNSIIVGKSISEKSAYYYFIMFNIVGVGVGFYLSHLVNKSAFFSLFVIVSILLYVYATYLKRTFLIGNLVVSALVALSLIFVGIFDLIPSLTSLNRETQLTFFNVILDYALFAFLLNLLREITKDIEDINGDFKAGMKTIPLVLGRERTKYILAFLNIVILVGIIVYVINSLYTQLSLVIYFLIFIIAPLIFTSVKIFNADSNKEVGLIKNLYKWIMLFGMLSLLLYKYIILN</sequence>
<dbReference type="InterPro" id="IPR044878">
    <property type="entry name" value="UbiA_sf"/>
</dbReference>
<feature type="transmembrane region" description="Helical" evidence="6">
    <location>
        <begin position="98"/>
        <end position="115"/>
    </location>
</feature>
<accession>A0ABP8EBA5</accession>
<proteinExistence type="predicted"/>
<evidence type="ECO:0000256" key="6">
    <source>
        <dbReference type="SAM" id="Phobius"/>
    </source>
</evidence>